<gene>
    <name evidence="2" type="ORF">NDU88_006094</name>
</gene>
<protein>
    <submittedName>
        <fullName evidence="2">Uncharacterized protein</fullName>
    </submittedName>
</protein>
<reference evidence="2" key="1">
    <citation type="journal article" date="2022" name="bioRxiv">
        <title>Sequencing and chromosome-scale assembly of the giantPleurodeles waltlgenome.</title>
        <authorList>
            <person name="Brown T."/>
            <person name="Elewa A."/>
            <person name="Iarovenko S."/>
            <person name="Subramanian E."/>
            <person name="Araus A.J."/>
            <person name="Petzold A."/>
            <person name="Susuki M."/>
            <person name="Suzuki K.-i.T."/>
            <person name="Hayashi T."/>
            <person name="Toyoda A."/>
            <person name="Oliveira C."/>
            <person name="Osipova E."/>
            <person name="Leigh N.D."/>
            <person name="Simon A."/>
            <person name="Yun M.H."/>
        </authorList>
    </citation>
    <scope>NUCLEOTIDE SEQUENCE</scope>
    <source>
        <strain evidence="2">20211129_DDA</strain>
        <tissue evidence="2">Liver</tissue>
    </source>
</reference>
<keyword evidence="3" id="KW-1185">Reference proteome</keyword>
<feature type="compositionally biased region" description="Basic and acidic residues" evidence="1">
    <location>
        <begin position="193"/>
        <end position="211"/>
    </location>
</feature>
<feature type="compositionally biased region" description="Basic and acidic residues" evidence="1">
    <location>
        <begin position="94"/>
        <end position="108"/>
    </location>
</feature>
<feature type="compositionally biased region" description="Basic and acidic residues" evidence="1">
    <location>
        <begin position="62"/>
        <end position="76"/>
    </location>
</feature>
<feature type="region of interest" description="Disordered" evidence="1">
    <location>
        <begin position="36"/>
        <end position="109"/>
    </location>
</feature>
<name>A0AAV7X060_PLEWA</name>
<evidence type="ECO:0000256" key="1">
    <source>
        <dbReference type="SAM" id="MobiDB-lite"/>
    </source>
</evidence>
<dbReference type="Proteomes" id="UP001066276">
    <property type="component" value="Chromosome 1_1"/>
</dbReference>
<evidence type="ECO:0000313" key="2">
    <source>
        <dbReference type="EMBL" id="KAJ1218516.1"/>
    </source>
</evidence>
<evidence type="ECO:0000313" key="3">
    <source>
        <dbReference type="Proteomes" id="UP001066276"/>
    </source>
</evidence>
<dbReference type="AlphaFoldDB" id="A0AAV7X060"/>
<dbReference type="EMBL" id="JANPWB010000001">
    <property type="protein sequence ID" value="KAJ1218516.1"/>
    <property type="molecule type" value="Genomic_DNA"/>
</dbReference>
<feature type="region of interest" description="Disordered" evidence="1">
    <location>
        <begin position="160"/>
        <end position="251"/>
    </location>
</feature>
<feature type="compositionally biased region" description="Low complexity" evidence="1">
    <location>
        <begin position="172"/>
        <end position="192"/>
    </location>
</feature>
<accession>A0AAV7X060</accession>
<sequence length="251" mass="27863">MALIKLRSRGGWPATNGAAHLAWCSRRLLIGSKYPVGPETSESSSAVSEDPEWKGSQQLRFPDPRRARSAGRDKRLSARSGPRRRTQQNKAVRVRCEERHKLKPDDSLRHHRPQILKEWSSEDNHTLLRVFQSATIGHRGEWGLPLGILECRDLAGVVNQPPARERKKSEQLAETQKAKQLAQTQQAKTQQEAAKRPGDHGIDPDASECQKKGLPADNTTSGIGNDVAKQESQLGGPWRMDGNIRTKKGGA</sequence>
<comment type="caution">
    <text evidence="2">The sequence shown here is derived from an EMBL/GenBank/DDBJ whole genome shotgun (WGS) entry which is preliminary data.</text>
</comment>
<proteinExistence type="predicted"/>
<organism evidence="2 3">
    <name type="scientific">Pleurodeles waltl</name>
    <name type="common">Iberian ribbed newt</name>
    <dbReference type="NCBI Taxonomy" id="8319"/>
    <lineage>
        <taxon>Eukaryota</taxon>
        <taxon>Metazoa</taxon>
        <taxon>Chordata</taxon>
        <taxon>Craniata</taxon>
        <taxon>Vertebrata</taxon>
        <taxon>Euteleostomi</taxon>
        <taxon>Amphibia</taxon>
        <taxon>Batrachia</taxon>
        <taxon>Caudata</taxon>
        <taxon>Salamandroidea</taxon>
        <taxon>Salamandridae</taxon>
        <taxon>Pleurodelinae</taxon>
        <taxon>Pleurodeles</taxon>
    </lineage>
</organism>